<sequence>MGDERTLFTLPDILRDIPDSRIIQMRERIRFIWSTYFSSLRSIIMTTLEVLVIWQCDLLPPSERHLSELFGRETSVWLPPAGSSRDGHETVSLSDRFLPVSDIPTLAVWSLELSSTNLTSTAMRPFYFGLNTLIASLALTLAIICGTRVRALGSILLTLLRRSTIP</sequence>
<name>A0A3P7PBH0_DIBLA</name>
<evidence type="ECO:0000256" key="1">
    <source>
        <dbReference type="SAM" id="Phobius"/>
    </source>
</evidence>
<proteinExistence type="predicted"/>
<dbReference type="Proteomes" id="UP000281553">
    <property type="component" value="Unassembled WGS sequence"/>
</dbReference>
<evidence type="ECO:0000313" key="2">
    <source>
        <dbReference type="EMBL" id="VDN15326.1"/>
    </source>
</evidence>
<dbReference type="EMBL" id="UYRU01062137">
    <property type="protein sequence ID" value="VDN15326.1"/>
    <property type="molecule type" value="Genomic_DNA"/>
</dbReference>
<reference evidence="2 3" key="1">
    <citation type="submission" date="2018-11" db="EMBL/GenBank/DDBJ databases">
        <authorList>
            <consortium name="Pathogen Informatics"/>
        </authorList>
    </citation>
    <scope>NUCLEOTIDE SEQUENCE [LARGE SCALE GENOMIC DNA]</scope>
</reference>
<keyword evidence="1" id="KW-0472">Membrane</keyword>
<feature type="transmembrane region" description="Helical" evidence="1">
    <location>
        <begin position="31"/>
        <end position="54"/>
    </location>
</feature>
<evidence type="ECO:0000313" key="3">
    <source>
        <dbReference type="Proteomes" id="UP000281553"/>
    </source>
</evidence>
<organism evidence="2 3">
    <name type="scientific">Dibothriocephalus latus</name>
    <name type="common">Fish tapeworm</name>
    <name type="synonym">Diphyllobothrium latum</name>
    <dbReference type="NCBI Taxonomy" id="60516"/>
    <lineage>
        <taxon>Eukaryota</taxon>
        <taxon>Metazoa</taxon>
        <taxon>Spiralia</taxon>
        <taxon>Lophotrochozoa</taxon>
        <taxon>Platyhelminthes</taxon>
        <taxon>Cestoda</taxon>
        <taxon>Eucestoda</taxon>
        <taxon>Diphyllobothriidea</taxon>
        <taxon>Diphyllobothriidae</taxon>
        <taxon>Dibothriocephalus</taxon>
    </lineage>
</organism>
<gene>
    <name evidence="2" type="ORF">DILT_LOCUS11157</name>
</gene>
<accession>A0A3P7PBH0</accession>
<dbReference type="Gene3D" id="3.90.550.10">
    <property type="entry name" value="Spore Coat Polysaccharide Biosynthesis Protein SpsA, Chain A"/>
    <property type="match status" value="1"/>
</dbReference>
<dbReference type="AlphaFoldDB" id="A0A3P7PBH0"/>
<keyword evidence="1" id="KW-1133">Transmembrane helix</keyword>
<keyword evidence="1" id="KW-0812">Transmembrane</keyword>
<dbReference type="InterPro" id="IPR029044">
    <property type="entry name" value="Nucleotide-diphossugar_trans"/>
</dbReference>
<dbReference type="OrthoDB" id="5954868at2759"/>
<protein>
    <submittedName>
        <fullName evidence="2">Uncharacterized protein</fullName>
    </submittedName>
</protein>
<keyword evidence="3" id="KW-1185">Reference proteome</keyword>
<feature type="transmembrane region" description="Helical" evidence="1">
    <location>
        <begin position="126"/>
        <end position="146"/>
    </location>
</feature>